<dbReference type="PROSITE" id="PS50089">
    <property type="entry name" value="ZF_RING_2"/>
    <property type="match status" value="1"/>
</dbReference>
<dbReference type="EMBL" id="JAVIJP010000007">
    <property type="protein sequence ID" value="KAL3650179.1"/>
    <property type="molecule type" value="Genomic_DNA"/>
</dbReference>
<feature type="domain" description="VWFA" evidence="6">
    <location>
        <begin position="249"/>
        <end position="438"/>
    </location>
</feature>
<dbReference type="PANTHER" id="PTHR10579">
    <property type="entry name" value="CALCIUM-ACTIVATED CHLORIDE CHANNEL REGULATOR"/>
    <property type="match status" value="1"/>
</dbReference>
<keyword evidence="3" id="KW-0862">Zinc</keyword>
<dbReference type="Pfam" id="PF00097">
    <property type="entry name" value="zf-C3HC4"/>
    <property type="match status" value="1"/>
</dbReference>
<dbReference type="PANTHER" id="PTHR10579:SF146">
    <property type="entry name" value="RING-TYPE DOMAIN-CONTAINING PROTEIN"/>
    <property type="match status" value="1"/>
</dbReference>
<evidence type="ECO:0000259" key="6">
    <source>
        <dbReference type="PROSITE" id="PS50234"/>
    </source>
</evidence>
<dbReference type="Gene3D" id="3.40.50.410">
    <property type="entry name" value="von Willebrand factor, type A domain"/>
    <property type="match status" value="1"/>
</dbReference>
<dbReference type="InterPro" id="IPR013083">
    <property type="entry name" value="Znf_RING/FYVE/PHD"/>
</dbReference>
<evidence type="ECO:0000256" key="4">
    <source>
        <dbReference type="PROSITE-ProRule" id="PRU00175"/>
    </source>
</evidence>
<organism evidence="7 8">
    <name type="scientific">Castilleja foliolosa</name>
    <dbReference type="NCBI Taxonomy" id="1961234"/>
    <lineage>
        <taxon>Eukaryota</taxon>
        <taxon>Viridiplantae</taxon>
        <taxon>Streptophyta</taxon>
        <taxon>Embryophyta</taxon>
        <taxon>Tracheophyta</taxon>
        <taxon>Spermatophyta</taxon>
        <taxon>Magnoliopsida</taxon>
        <taxon>eudicotyledons</taxon>
        <taxon>Gunneridae</taxon>
        <taxon>Pentapetalae</taxon>
        <taxon>asterids</taxon>
        <taxon>lamiids</taxon>
        <taxon>Lamiales</taxon>
        <taxon>Orobanchaceae</taxon>
        <taxon>Pedicularideae</taxon>
        <taxon>Castillejinae</taxon>
        <taxon>Castilleja</taxon>
    </lineage>
</organism>
<evidence type="ECO:0000256" key="3">
    <source>
        <dbReference type="ARBA" id="ARBA00022833"/>
    </source>
</evidence>
<evidence type="ECO:0000256" key="2">
    <source>
        <dbReference type="ARBA" id="ARBA00022771"/>
    </source>
</evidence>
<dbReference type="GO" id="GO:0008270">
    <property type="term" value="F:zinc ion binding"/>
    <property type="evidence" value="ECO:0007669"/>
    <property type="project" value="UniProtKB-KW"/>
</dbReference>
<dbReference type="Gene3D" id="3.30.40.10">
    <property type="entry name" value="Zinc/RING finger domain, C3HC4 (zinc finger)"/>
    <property type="match status" value="1"/>
</dbReference>
<feature type="domain" description="RING-type" evidence="5">
    <location>
        <begin position="10"/>
        <end position="54"/>
    </location>
</feature>
<accession>A0ABD3EAV2</accession>
<proteinExistence type="predicted"/>
<dbReference type="InterPro" id="IPR051266">
    <property type="entry name" value="CLCR"/>
</dbReference>
<dbReference type="SMART" id="SM00327">
    <property type="entry name" value="VWA"/>
    <property type="match status" value="1"/>
</dbReference>
<keyword evidence="8" id="KW-1185">Reference proteome</keyword>
<dbReference type="InterPro" id="IPR036465">
    <property type="entry name" value="vWFA_dom_sf"/>
</dbReference>
<dbReference type="InterPro" id="IPR002035">
    <property type="entry name" value="VWF_A"/>
</dbReference>
<dbReference type="SUPFAM" id="SSF57850">
    <property type="entry name" value="RING/U-box"/>
    <property type="match status" value="1"/>
</dbReference>
<evidence type="ECO:0000313" key="7">
    <source>
        <dbReference type="EMBL" id="KAL3650179.1"/>
    </source>
</evidence>
<dbReference type="SUPFAM" id="SSF53300">
    <property type="entry name" value="vWA-like"/>
    <property type="match status" value="1"/>
</dbReference>
<evidence type="ECO:0000256" key="1">
    <source>
        <dbReference type="ARBA" id="ARBA00022723"/>
    </source>
</evidence>
<dbReference type="Pfam" id="PF13519">
    <property type="entry name" value="VWA_2"/>
    <property type="match status" value="1"/>
</dbReference>
<evidence type="ECO:0000259" key="5">
    <source>
        <dbReference type="PROSITE" id="PS50089"/>
    </source>
</evidence>
<dbReference type="Proteomes" id="UP001632038">
    <property type="component" value="Unassembled WGS sequence"/>
</dbReference>
<keyword evidence="2 4" id="KW-0863">Zinc-finger</keyword>
<dbReference type="InterPro" id="IPR032838">
    <property type="entry name" value="Vwaint_dom"/>
</dbReference>
<dbReference type="Pfam" id="PF14624">
    <property type="entry name" value="Vwaint"/>
    <property type="match status" value="1"/>
</dbReference>
<dbReference type="InterPro" id="IPR018957">
    <property type="entry name" value="Znf_C3HC4_RING-type"/>
</dbReference>
<keyword evidence="1" id="KW-0479">Metal-binding</keyword>
<evidence type="ECO:0000313" key="8">
    <source>
        <dbReference type="Proteomes" id="UP001632038"/>
    </source>
</evidence>
<dbReference type="AlphaFoldDB" id="A0ABD3EAV2"/>
<name>A0ABD3EAV2_9LAMI</name>
<dbReference type="PROSITE" id="PS50234">
    <property type="entry name" value="VWFA"/>
    <property type="match status" value="1"/>
</dbReference>
<gene>
    <name evidence="7" type="ORF">CASFOL_006582</name>
</gene>
<dbReference type="InterPro" id="IPR001841">
    <property type="entry name" value="Znf_RING"/>
</dbReference>
<dbReference type="SMART" id="SM00184">
    <property type="entry name" value="RING"/>
    <property type="match status" value="1"/>
</dbReference>
<comment type="caution">
    <text evidence="7">The sequence shown here is derived from an EMBL/GenBank/DDBJ whole genome shotgun (WGS) entry which is preliminary data.</text>
</comment>
<reference evidence="8" key="1">
    <citation type="journal article" date="2024" name="IScience">
        <title>Strigolactones Initiate the Formation of Haustorium-like Structures in Castilleja.</title>
        <authorList>
            <person name="Buerger M."/>
            <person name="Peterson D."/>
            <person name="Chory J."/>
        </authorList>
    </citation>
    <scope>NUCLEOTIDE SEQUENCE [LARGE SCALE GENOMIC DNA]</scope>
</reference>
<sequence>MSSLFETMRCGVCKGYLSGQAMFTSECSHSFHIGCIINSVPNNNNHHQTCPVCNVLWTTNILFNTNTFNPPTTSPFGFNPPTTSPFGFNTPTTSLFGSNPPTKSTFDFNPPTTSPFRFNPNPSNYPPTTSPFGFNPNPSNYPPPMFDINPNPFPFSPNPFRCNIFADPFTTTTTYITPQPPAQITDDEPLPATNPVSSSDPLQKVTIKAVPERPAISSSESVSPFTVLVGIKAPSLSENALTAQRAPVDLVAVLDVSGSMAYSSKLTLLKQAVRFVIDNLGPNDRLSIVSFSDRARRMLPLRIMTESGRVDAKKAVDSLHAEGGTNIVDGLTLGARVLEERLHKNPVASIIFLSDGQDSYNFGGRALQYPHQLPAAIFPKRQQEDAALTPPATFPVHSFGFGSDHDPVTMHAISDASGGTFSFIESYEVVQDAFASCVGGLLSVVTQELRLTVRSASHGVAITSLSSGRFANKIYDQWSQGVINVGDLYADEEKEFLVDVSVPLKQKHADEGEEEMSTSTSLLEVTCSYKDVVTKEVVKIESGLVEIRRPKTVSAEDKVVSLEVDRQRTRVKAAESMSKAQGMAERGDLAGARAVLAKGSEKVMWSAAGQAGDGMCFGLGRDMKEMESRFESSERYEKQGRAFALSGMNSHQMQRATTRGDAAAGAPAGFGFGAPQMSSVSFGAGGAFGGGAGTGFVTPSMFNMVNKSQQLNNNANKY</sequence>
<protein>
    <submittedName>
        <fullName evidence="7">Uncharacterized protein</fullName>
    </submittedName>
</protein>